<dbReference type="GO" id="GO:0004177">
    <property type="term" value="F:aminopeptidase activity"/>
    <property type="evidence" value="ECO:0007669"/>
    <property type="project" value="UniProtKB-KW"/>
</dbReference>
<dbReference type="OrthoDB" id="8286321at2"/>
<comment type="caution">
    <text evidence="3">The sequence shown here is derived from an EMBL/GenBank/DDBJ whole genome shotgun (WGS) entry which is preliminary data.</text>
</comment>
<reference evidence="3 4" key="1">
    <citation type="submission" date="2018-08" db="EMBL/GenBank/DDBJ databases">
        <title>Genome sequencing of Agrobacterium vitis strain ICMP 10754.</title>
        <authorList>
            <person name="Visnovsky S.B."/>
            <person name="Pitman A.R."/>
        </authorList>
    </citation>
    <scope>NUCLEOTIDE SEQUENCE [LARGE SCALE GENOMIC DNA]</scope>
    <source>
        <strain evidence="3 4">ICMP 10754</strain>
    </source>
</reference>
<keyword evidence="3" id="KW-0378">Hydrolase</keyword>
<dbReference type="Gene3D" id="3.90.230.10">
    <property type="entry name" value="Creatinase/methionine aminopeptidase superfamily"/>
    <property type="match status" value="1"/>
</dbReference>
<accession>A0A368NI21</accession>
<dbReference type="Pfam" id="PF01321">
    <property type="entry name" value="Creatinase_N"/>
    <property type="match status" value="1"/>
</dbReference>
<gene>
    <name evidence="3" type="ORF">DXT89_18515</name>
</gene>
<dbReference type="InterPro" id="IPR036005">
    <property type="entry name" value="Creatinase/aminopeptidase-like"/>
</dbReference>
<feature type="domain" description="Creatinase N-terminal" evidence="2">
    <location>
        <begin position="13"/>
        <end position="152"/>
    </location>
</feature>
<evidence type="ECO:0000259" key="1">
    <source>
        <dbReference type="Pfam" id="PF00557"/>
    </source>
</evidence>
<feature type="domain" description="Peptidase M24" evidence="1">
    <location>
        <begin position="161"/>
        <end position="367"/>
    </location>
</feature>
<dbReference type="Gene3D" id="3.40.350.10">
    <property type="entry name" value="Creatinase/prolidase N-terminal domain"/>
    <property type="match status" value="1"/>
</dbReference>
<evidence type="ECO:0000259" key="2">
    <source>
        <dbReference type="Pfam" id="PF01321"/>
    </source>
</evidence>
<dbReference type="Proteomes" id="UP000436911">
    <property type="component" value="Unassembled WGS sequence"/>
</dbReference>
<keyword evidence="3" id="KW-0645">Protease</keyword>
<dbReference type="SUPFAM" id="SSF55920">
    <property type="entry name" value="Creatinase/aminopeptidase"/>
    <property type="match status" value="1"/>
</dbReference>
<dbReference type="SUPFAM" id="SSF53092">
    <property type="entry name" value="Creatinase/prolidase N-terminal domain"/>
    <property type="match status" value="1"/>
</dbReference>
<dbReference type="RefSeq" id="WP_060719831.1">
    <property type="nucleotide sequence ID" value="NZ_CP055265.1"/>
</dbReference>
<proteinExistence type="predicted"/>
<keyword evidence="3" id="KW-0031">Aminopeptidase</keyword>
<evidence type="ECO:0000313" key="3">
    <source>
        <dbReference type="EMBL" id="KAA3525323.1"/>
    </source>
</evidence>
<dbReference type="Pfam" id="PF00557">
    <property type="entry name" value="Peptidase_M24"/>
    <property type="match status" value="1"/>
</dbReference>
<dbReference type="PANTHER" id="PTHR46112:SF2">
    <property type="entry name" value="XAA-PRO AMINOPEPTIDASE P-RELATED"/>
    <property type="match status" value="1"/>
</dbReference>
<dbReference type="AlphaFoldDB" id="A0A368NI21"/>
<dbReference type="GeneID" id="60684496"/>
<dbReference type="InterPro" id="IPR050659">
    <property type="entry name" value="Peptidase_M24B"/>
</dbReference>
<dbReference type="EMBL" id="QUSG01000012">
    <property type="protein sequence ID" value="KAA3525323.1"/>
    <property type="molecule type" value="Genomic_DNA"/>
</dbReference>
<dbReference type="InterPro" id="IPR029149">
    <property type="entry name" value="Creatin/AminoP/Spt16_N"/>
</dbReference>
<organism evidence="3 4">
    <name type="scientific">Agrobacterium vitis</name>
    <name type="common">Rhizobium vitis</name>
    <dbReference type="NCBI Taxonomy" id="373"/>
    <lineage>
        <taxon>Bacteria</taxon>
        <taxon>Pseudomonadati</taxon>
        <taxon>Pseudomonadota</taxon>
        <taxon>Alphaproteobacteria</taxon>
        <taxon>Hyphomicrobiales</taxon>
        <taxon>Rhizobiaceae</taxon>
        <taxon>Rhizobium/Agrobacterium group</taxon>
        <taxon>Agrobacterium</taxon>
    </lineage>
</organism>
<evidence type="ECO:0000313" key="4">
    <source>
        <dbReference type="Proteomes" id="UP000436911"/>
    </source>
</evidence>
<dbReference type="CDD" id="cd01066">
    <property type="entry name" value="APP_MetAP"/>
    <property type="match status" value="1"/>
</dbReference>
<protein>
    <submittedName>
        <fullName evidence="3">Aminopeptidase P family protein</fullName>
    </submittedName>
</protein>
<name>A0A368NI21_AGRVI</name>
<sequence length="384" mass="42701">MTLHFSNAEYAARLERLTNRMREQKLDAMLLFAQESMYWLTGYDTFGYCFFQTLVVKADGSMTLLTRSADLRQARQTSTIDNILIWVDRTNADPTSDLKDLLNDLDLLGCRLGIEYDTHGMTGRIARLLDNQLLSFGELIDASMLVSELRLIKSPEEIAYVEKAASLADDALDAALPLISAGGDEAAILAAMQGAVFAGGGDYPANEFIIGSGQDALLCRYKAGRRTLSANDQLTLEWAGASAHYHAAMMRTVLVGEPSPRHRELYAACREAIQEIETVLRPGHTFGDVFETHARVLDERGLTRHRLNACGYSLGARFSPSWMEHQMFHIGNPQEILPNMSLFIHMIIMDSERETAMTLGHTYLTTEGAPRALSRHPLDLIVKA</sequence>
<dbReference type="PANTHER" id="PTHR46112">
    <property type="entry name" value="AMINOPEPTIDASE"/>
    <property type="match status" value="1"/>
</dbReference>
<dbReference type="InterPro" id="IPR000587">
    <property type="entry name" value="Creatinase_N"/>
</dbReference>
<dbReference type="InterPro" id="IPR000994">
    <property type="entry name" value="Pept_M24"/>
</dbReference>